<dbReference type="GO" id="GO:0006313">
    <property type="term" value="P:DNA transposition"/>
    <property type="evidence" value="ECO:0007669"/>
    <property type="project" value="InterPro"/>
</dbReference>
<feature type="domain" description="Transposase IS200-like" evidence="1">
    <location>
        <begin position="11"/>
        <end position="159"/>
    </location>
</feature>
<dbReference type="Proteomes" id="UP000176336">
    <property type="component" value="Unassembled WGS sequence"/>
</dbReference>
<dbReference type="Gene3D" id="3.30.70.1290">
    <property type="entry name" value="Transposase IS200-like"/>
    <property type="match status" value="1"/>
</dbReference>
<accession>A0A1F5ITJ6</accession>
<protein>
    <recommendedName>
        <fullName evidence="1">Transposase IS200-like domain-containing protein</fullName>
    </recommendedName>
</protein>
<dbReference type="InterPro" id="IPR036515">
    <property type="entry name" value="Transposase_17_sf"/>
</dbReference>
<dbReference type="AlphaFoldDB" id="A0A1F5ITJ6"/>
<reference evidence="2 3" key="1">
    <citation type="journal article" date="2016" name="Nat. Commun.">
        <title>Thousands of microbial genomes shed light on interconnected biogeochemical processes in an aquifer system.</title>
        <authorList>
            <person name="Anantharaman K."/>
            <person name="Brown C.T."/>
            <person name="Hug L.A."/>
            <person name="Sharon I."/>
            <person name="Castelle C.J."/>
            <person name="Probst A.J."/>
            <person name="Thomas B.C."/>
            <person name="Singh A."/>
            <person name="Wilkins M.J."/>
            <person name="Karaoz U."/>
            <person name="Brodie E.L."/>
            <person name="Williams K.H."/>
            <person name="Hubbard S.S."/>
            <person name="Banfield J.F."/>
        </authorList>
    </citation>
    <scope>NUCLEOTIDE SEQUENCE [LARGE SCALE GENOMIC DNA]</scope>
</reference>
<dbReference type="GO" id="GO:0004803">
    <property type="term" value="F:transposase activity"/>
    <property type="evidence" value="ECO:0007669"/>
    <property type="project" value="InterPro"/>
</dbReference>
<dbReference type="EMBL" id="MFCR01000002">
    <property type="protein sequence ID" value="OGE19695.1"/>
    <property type="molecule type" value="Genomic_DNA"/>
</dbReference>
<proteinExistence type="predicted"/>
<sequence>MPARNRIKQYLENGYYHIYNRGVERRLVFLDQQDYSVFLRYLKEYLLPKDEEDLRKQLSSPNNTYKERDKILKLSRLNNFSNEITLLAYALMPNHFHFFIKQKSSTSIDKFMQSLGTRYTMYFNRKYKRVGFLYQDTYKAVLIENEQQLIYLTKYIHKQISIHHSNTSSVALQGRTLQGWGQASSYPEYLGKRKTDWVYPEEVLSYFSKTNPKLTYKAFVEESDDFSVVQRKILEED</sequence>
<dbReference type="SUPFAM" id="SSF143422">
    <property type="entry name" value="Transposase IS200-like"/>
    <property type="match status" value="1"/>
</dbReference>
<dbReference type="SMART" id="SM01321">
    <property type="entry name" value="Y1_Tnp"/>
    <property type="match status" value="1"/>
</dbReference>
<name>A0A1F5ITJ6_9BACT</name>
<dbReference type="Pfam" id="PF01797">
    <property type="entry name" value="Y1_Tnp"/>
    <property type="match status" value="1"/>
</dbReference>
<dbReference type="PANTHER" id="PTHR34322">
    <property type="entry name" value="TRANSPOSASE, Y1_TNP DOMAIN-CONTAINING"/>
    <property type="match status" value="1"/>
</dbReference>
<organism evidence="2 3">
    <name type="scientific">Candidatus Daviesbacteria bacterium RIFCSPHIGHO2_01_FULL_41_23</name>
    <dbReference type="NCBI Taxonomy" id="1797764"/>
    <lineage>
        <taxon>Bacteria</taxon>
        <taxon>Candidatus Daviesiibacteriota</taxon>
    </lineage>
</organism>
<dbReference type="InterPro" id="IPR002686">
    <property type="entry name" value="Transposase_17"/>
</dbReference>
<dbReference type="PANTHER" id="PTHR34322:SF2">
    <property type="entry name" value="TRANSPOSASE IS200-LIKE DOMAIN-CONTAINING PROTEIN"/>
    <property type="match status" value="1"/>
</dbReference>
<comment type="caution">
    <text evidence="2">The sequence shown here is derived from an EMBL/GenBank/DDBJ whole genome shotgun (WGS) entry which is preliminary data.</text>
</comment>
<gene>
    <name evidence="2" type="ORF">A2871_03495</name>
</gene>
<evidence type="ECO:0000259" key="1">
    <source>
        <dbReference type="SMART" id="SM01321"/>
    </source>
</evidence>
<evidence type="ECO:0000313" key="2">
    <source>
        <dbReference type="EMBL" id="OGE19695.1"/>
    </source>
</evidence>
<dbReference type="GO" id="GO:0003677">
    <property type="term" value="F:DNA binding"/>
    <property type="evidence" value="ECO:0007669"/>
    <property type="project" value="InterPro"/>
</dbReference>
<evidence type="ECO:0000313" key="3">
    <source>
        <dbReference type="Proteomes" id="UP000176336"/>
    </source>
</evidence>